<dbReference type="GO" id="GO:0051536">
    <property type="term" value="F:iron-sulfur cluster binding"/>
    <property type="evidence" value="ECO:0007669"/>
    <property type="project" value="UniProtKB-KW"/>
</dbReference>
<dbReference type="Pfam" id="PF04879">
    <property type="entry name" value="Molybdop_Fe4S4"/>
    <property type="match status" value="1"/>
</dbReference>
<accession>A0A0U1L5G9</accession>
<dbReference type="SUPFAM" id="SSF50692">
    <property type="entry name" value="ADC-like"/>
    <property type="match status" value="1"/>
</dbReference>
<dbReference type="RefSeq" id="WP_021166756.1">
    <property type="nucleotide sequence ID" value="NZ_CTRP01000015.1"/>
</dbReference>
<keyword evidence="3" id="KW-0408">Iron</keyword>
<dbReference type="PROSITE" id="PS51669">
    <property type="entry name" value="4FE4S_MOW_BIS_MGD"/>
    <property type="match status" value="1"/>
</dbReference>
<keyword evidence="7" id="KW-1185">Reference proteome</keyword>
<dbReference type="InterPro" id="IPR006963">
    <property type="entry name" value="Mopterin_OxRdtase_4Fe-4S_dom"/>
</dbReference>
<dbReference type="PANTHER" id="PTHR43742:SF6">
    <property type="entry name" value="OXIDOREDUCTASE YYAE-RELATED"/>
    <property type="match status" value="1"/>
</dbReference>
<dbReference type="InterPro" id="IPR006656">
    <property type="entry name" value="Mopterin_OxRdtase"/>
</dbReference>
<dbReference type="GO" id="GO:0016491">
    <property type="term" value="F:oxidoreductase activity"/>
    <property type="evidence" value="ECO:0007669"/>
    <property type="project" value="InterPro"/>
</dbReference>
<evidence type="ECO:0000259" key="5">
    <source>
        <dbReference type="PROSITE" id="PS51669"/>
    </source>
</evidence>
<evidence type="ECO:0000256" key="2">
    <source>
        <dbReference type="ARBA" id="ARBA00022723"/>
    </source>
</evidence>
<dbReference type="InterPro" id="IPR009010">
    <property type="entry name" value="Asp_de-COase-like_dom_sf"/>
</dbReference>
<name>A0A0U1L5G9_9FIRM</name>
<dbReference type="Gene3D" id="2.20.25.90">
    <property type="entry name" value="ADC-like domains"/>
    <property type="match status" value="1"/>
</dbReference>
<dbReference type="PANTHER" id="PTHR43742">
    <property type="entry name" value="TRIMETHYLAMINE-N-OXIDE REDUCTASE"/>
    <property type="match status" value="1"/>
</dbReference>
<dbReference type="GO" id="GO:0018818">
    <property type="term" value="F:acetylene hydratase activity"/>
    <property type="evidence" value="ECO:0007669"/>
    <property type="project" value="InterPro"/>
</dbReference>
<dbReference type="Proteomes" id="UP000049855">
    <property type="component" value="Unassembled WGS sequence"/>
</dbReference>
<keyword evidence="4" id="KW-0411">Iron-sulfur</keyword>
<keyword evidence="2" id="KW-0479">Metal-binding</keyword>
<dbReference type="Pfam" id="PF01568">
    <property type="entry name" value="Molydop_binding"/>
    <property type="match status" value="1"/>
</dbReference>
<comment type="similarity">
    <text evidence="1">Belongs to the prokaryotic molybdopterin-containing oxidoreductase family.</text>
</comment>
<evidence type="ECO:0000313" key="6">
    <source>
        <dbReference type="EMBL" id="CQR74938.1"/>
    </source>
</evidence>
<dbReference type="InterPro" id="IPR050612">
    <property type="entry name" value="Prok_Mopterin_Oxidored"/>
</dbReference>
<dbReference type="InterPro" id="IPR037949">
    <property type="entry name" value="MopB_CT_Acetylene-hydratase"/>
</dbReference>
<evidence type="ECO:0000256" key="3">
    <source>
        <dbReference type="ARBA" id="ARBA00023004"/>
    </source>
</evidence>
<evidence type="ECO:0000256" key="1">
    <source>
        <dbReference type="ARBA" id="ARBA00010312"/>
    </source>
</evidence>
<evidence type="ECO:0000256" key="4">
    <source>
        <dbReference type="ARBA" id="ARBA00023014"/>
    </source>
</evidence>
<dbReference type="EMBL" id="CTRP01000015">
    <property type="protein sequence ID" value="CQR74938.1"/>
    <property type="molecule type" value="Genomic_DNA"/>
</dbReference>
<dbReference type="GO" id="GO:0043546">
    <property type="term" value="F:molybdopterin cofactor binding"/>
    <property type="evidence" value="ECO:0007669"/>
    <property type="project" value="InterPro"/>
</dbReference>
<dbReference type="Gene3D" id="2.40.40.20">
    <property type="match status" value="1"/>
</dbReference>
<dbReference type="SMART" id="SM00926">
    <property type="entry name" value="Molybdop_Fe4S4"/>
    <property type="match status" value="1"/>
</dbReference>
<dbReference type="InterPro" id="IPR006657">
    <property type="entry name" value="MoPterin_dinucl-bd_dom"/>
</dbReference>
<dbReference type="CDD" id="cd02781">
    <property type="entry name" value="MopB_CT_Acetylene-hydratase"/>
    <property type="match status" value="1"/>
</dbReference>
<dbReference type="AlphaFoldDB" id="A0A0U1L5G9"/>
<dbReference type="GO" id="GO:0046872">
    <property type="term" value="F:metal ion binding"/>
    <property type="evidence" value="ECO:0007669"/>
    <property type="project" value="UniProtKB-KW"/>
</dbReference>
<evidence type="ECO:0000313" key="7">
    <source>
        <dbReference type="Proteomes" id="UP000049855"/>
    </source>
</evidence>
<feature type="domain" description="4Fe-4S Mo/W bis-MGD-type" evidence="5">
    <location>
        <begin position="2"/>
        <end position="57"/>
    </location>
</feature>
<proteinExistence type="inferred from homology"/>
<protein>
    <submittedName>
        <fullName evidence="6">Molybdopterin oxidoreductase</fullName>
    </submittedName>
</protein>
<dbReference type="Gene3D" id="3.40.228.10">
    <property type="entry name" value="Dimethylsulfoxide Reductase, domain 2"/>
    <property type="match status" value="1"/>
</dbReference>
<dbReference type="SUPFAM" id="SSF53706">
    <property type="entry name" value="Formate dehydrogenase/DMSO reductase, domains 1-3"/>
    <property type="match status" value="1"/>
</dbReference>
<dbReference type="Pfam" id="PF00384">
    <property type="entry name" value="Molybdopterin"/>
    <property type="match status" value="1"/>
</dbReference>
<organism evidence="6 7">
    <name type="scientific">Sporomusa ovata</name>
    <dbReference type="NCBI Taxonomy" id="2378"/>
    <lineage>
        <taxon>Bacteria</taxon>
        <taxon>Bacillati</taxon>
        <taxon>Bacillota</taxon>
        <taxon>Negativicutes</taxon>
        <taxon>Selenomonadales</taxon>
        <taxon>Sporomusaceae</taxon>
        <taxon>Sporomusa</taxon>
    </lineage>
</organism>
<gene>
    <name evidence="6" type="ORF">SpAn4DRAFT_4295</name>
</gene>
<sequence>MTKQIRTYCGQCYNNCPVVAHVENDTFVKVTPDRNHIYYRPICPKGIAGPELVYNKQRIQYPMKRTRPKGDNDPGWVRISWDEALDTIAHRLTQIKKDNGPEAIAINQSFAGSPLWEIGCYLRRFSNLLGTPNSITTTHICNWHRDFASALTFAKPGVGFQSGWPEFEKSRCILILGNNPENTLNSFRGKINNAHKSGAKLIVVDPRKTALASQADLWLQVKPGTDGALILSMIHIILTENRYDLNFVRDWTNAPLLVRMDTGGLLKGKDLGLSADENTFVMLDAETEQPKLYRPGVKLFSVPLLEGEITVQISKQAIKCETVFQLLKKATEQYHPDRVTQLTGVDKNQLREAARLITQHKPACWYSYNGVEQSFNATQTNRAICILYALTGDFDKSGGNVLLSPFPPLNYPYGFEFATPDMFQKNLALHDHPLGPAGTIMSVPPYLAYEAILNEKPYPLKALLCFGGNIAISNPDSKFAREALQKLDFQVSVDLFINPTANFADIVLPAASFWEVNRLGYIPNYQGNESTLQWRSAVVQPQGESRDDLWIIFQLAKRLGFDNQFWHGDIEASFEHQLKPLNITLAELKKAAGGILIKHDITYQKYKTQGFANLTGRVEIFSQPLKDIGQAPLPDWQDPYIQFSDRGWTEQYPLILITAKLKEFCHTQNRSMPSLRKQHPHPFLEINDRQAAQLNIQNGDWVTLETVQGAITLKAKISPDIAHNVVCTQHGWWQSCPTLKLPSYDPFSTAGANVNLLFINELRDPVSGSIQARGFPCRVKKKAGHNQKGLEI</sequence>
<reference evidence="7" key="1">
    <citation type="submission" date="2015-03" db="EMBL/GenBank/DDBJ databases">
        <authorList>
            <person name="Nijsse Bart"/>
        </authorList>
    </citation>
    <scope>NUCLEOTIDE SEQUENCE [LARGE SCALE GENOMIC DNA]</scope>
</reference>
<dbReference type="Gene3D" id="3.40.50.740">
    <property type="match status" value="2"/>
</dbReference>